<dbReference type="PANTHER" id="PTHR22753:SF24">
    <property type="entry name" value="ESTERASE_LIPASE_THIOESTERASE FAMILY PROTEIN"/>
    <property type="match status" value="1"/>
</dbReference>
<dbReference type="Proteomes" id="UP000694864">
    <property type="component" value="Chromosome 12"/>
</dbReference>
<sequence>MAITSTVTVRITDELSPTFTSSASKRAYWKLTRRLTSFAYDRLTDREFGIGGKLKATVNPYSYTEVARPEERKSLTDFLVEAGDFVGPDDGGDGGPPRWFSPLECGARAPESPLLIYLPGIDGTGLGLIRHHKRLGEIFDIWCLHFPVSDRTPARDLVKLIEKTVRSEHYRFPNRPIYIVGDSIGASLALVVAASNPDIDLVLILANPVTRFNNFMLQSLLGFLEIVPDGVPSLISENFEFNQGLPLTETFETMLNETDAAQMASGLLGEFFATSSNLPTLMRIFPKDTLLWKLQLLKSASASANSQMDTVNAQTLILLSGRDQWLVNKEDIERLRALPRCEVREFENNGQFFFLEDGVDLVSIIKRAYYYRRGKSLDYISDYILPTPFEFKEYEESQRLVTAVTSPVFLSTLNNGAIVRSLAGIPSEGPVLYVGNHMLLGMELHAVALQFLKERNILLRGLAHPLMFTKKKGSKLPDMQLYDIFRIIGAVPVSGMNFYKLLRSNAHVALYPGGVREALHRKGEEYKLFWPEHSEFVRIASKFGAKIIPFGVVGEDDLFEMILDYNDQMKIPFLKNLIEEITQDSVNLRNDEEGELGKQDLHVPGIIPKIPGRFYVYFGKPIETEGREKELSDKEKAHEVYLQVKSEVEKCMTYLKTKRETDPYRNILPRSLYYLLHGFSSQIPTFDLRDH</sequence>
<dbReference type="SUPFAM" id="SSF53474">
    <property type="entry name" value="alpha/beta-Hydrolases"/>
    <property type="match status" value="1"/>
</dbReference>
<organism evidence="4 5">
    <name type="scientific">Camelina sativa</name>
    <name type="common">False flax</name>
    <name type="synonym">Myagrum sativum</name>
    <dbReference type="NCBI Taxonomy" id="90675"/>
    <lineage>
        <taxon>Eukaryota</taxon>
        <taxon>Viridiplantae</taxon>
        <taxon>Streptophyta</taxon>
        <taxon>Embryophyta</taxon>
        <taxon>Tracheophyta</taxon>
        <taxon>Spermatophyta</taxon>
        <taxon>Magnoliopsida</taxon>
        <taxon>eudicotyledons</taxon>
        <taxon>Gunneridae</taxon>
        <taxon>Pentapetalae</taxon>
        <taxon>rosids</taxon>
        <taxon>malvids</taxon>
        <taxon>Brassicales</taxon>
        <taxon>Brassicaceae</taxon>
        <taxon>Camelineae</taxon>
        <taxon>Camelina</taxon>
    </lineage>
</organism>
<evidence type="ECO:0000256" key="3">
    <source>
        <dbReference type="ARBA" id="ARBA00023315"/>
    </source>
</evidence>
<evidence type="ECO:0000256" key="1">
    <source>
        <dbReference type="ARBA" id="ARBA00005420"/>
    </source>
</evidence>
<evidence type="ECO:0000256" key="2">
    <source>
        <dbReference type="ARBA" id="ARBA00022679"/>
    </source>
</evidence>
<evidence type="ECO:0000313" key="4">
    <source>
        <dbReference type="Proteomes" id="UP000694864"/>
    </source>
</evidence>
<protein>
    <submittedName>
        <fullName evidence="5">Acyltransferase-like protein At3g26840, chloroplastic isoform X1</fullName>
    </submittedName>
</protein>
<dbReference type="RefSeq" id="XP_010450562.1">
    <property type="nucleotide sequence ID" value="XM_010452260.2"/>
</dbReference>
<dbReference type="GeneID" id="104732687"/>
<dbReference type="InterPro" id="IPR029058">
    <property type="entry name" value="AB_hydrolase_fold"/>
</dbReference>
<dbReference type="CDD" id="cd07987">
    <property type="entry name" value="LPLAT_MGAT-like"/>
    <property type="match status" value="1"/>
</dbReference>
<name>A0ABM0V4B9_CAMSA</name>
<accession>A0ABM0V4B9</accession>
<reference evidence="4" key="1">
    <citation type="journal article" date="2014" name="Nat. Commun.">
        <title>The emerging biofuel crop Camelina sativa retains a highly undifferentiated hexaploid genome structure.</title>
        <authorList>
            <person name="Kagale S."/>
            <person name="Koh C."/>
            <person name="Nixon J."/>
            <person name="Bollina V."/>
            <person name="Clarke W.E."/>
            <person name="Tuteja R."/>
            <person name="Spillane C."/>
            <person name="Robinson S.J."/>
            <person name="Links M.G."/>
            <person name="Clarke C."/>
            <person name="Higgins E.E."/>
            <person name="Huebert T."/>
            <person name="Sharpe A.G."/>
            <person name="Parkin I.A."/>
        </authorList>
    </citation>
    <scope>NUCLEOTIDE SEQUENCE [LARGE SCALE GENOMIC DNA]</scope>
    <source>
        <strain evidence="4">cv. DH55</strain>
    </source>
</reference>
<keyword evidence="3" id="KW-0012">Acyltransferase</keyword>
<keyword evidence="4" id="KW-1185">Reference proteome</keyword>
<comment type="similarity">
    <text evidence="1">Belongs to the diacylglycerol acyltransferase family.</text>
</comment>
<dbReference type="InterPro" id="IPR007130">
    <property type="entry name" value="DAGAT"/>
</dbReference>
<keyword evidence="2" id="KW-0808">Transferase</keyword>
<evidence type="ECO:0000313" key="5">
    <source>
        <dbReference type="RefSeq" id="XP_010450562.1"/>
    </source>
</evidence>
<dbReference type="Pfam" id="PF03982">
    <property type="entry name" value="DAGAT"/>
    <property type="match status" value="1"/>
</dbReference>
<dbReference type="PANTHER" id="PTHR22753">
    <property type="entry name" value="TRANSMEMBRANE PROTEIN 68"/>
    <property type="match status" value="1"/>
</dbReference>
<gene>
    <name evidence="5" type="primary">LOC104732687</name>
</gene>
<proteinExistence type="inferred from homology"/>
<reference evidence="5" key="2">
    <citation type="submission" date="2025-08" db="UniProtKB">
        <authorList>
            <consortium name="RefSeq"/>
        </authorList>
    </citation>
    <scope>IDENTIFICATION</scope>
    <source>
        <tissue evidence="5">Leaf</tissue>
    </source>
</reference>
<dbReference type="Gene3D" id="3.40.50.1820">
    <property type="entry name" value="alpha/beta hydrolase"/>
    <property type="match status" value="1"/>
</dbReference>